<keyword evidence="1" id="KW-0472">Membrane</keyword>
<reference evidence="2" key="2">
    <citation type="journal article" date="2021" name="PeerJ">
        <title>Extensive microbial diversity within the chicken gut microbiome revealed by metagenomics and culture.</title>
        <authorList>
            <person name="Gilroy R."/>
            <person name="Ravi A."/>
            <person name="Getino M."/>
            <person name="Pursley I."/>
            <person name="Horton D.L."/>
            <person name="Alikhan N.F."/>
            <person name="Baker D."/>
            <person name="Gharbi K."/>
            <person name="Hall N."/>
            <person name="Watson M."/>
            <person name="Adriaenssens E.M."/>
            <person name="Foster-Nyarko E."/>
            <person name="Jarju S."/>
            <person name="Secka A."/>
            <person name="Antonio M."/>
            <person name="Oren A."/>
            <person name="Chaudhuri R.R."/>
            <person name="La Ragione R."/>
            <person name="Hildebrand F."/>
            <person name="Pallen M.J."/>
        </authorList>
    </citation>
    <scope>NUCLEOTIDE SEQUENCE</scope>
    <source>
        <strain evidence="2">CHK187-14744</strain>
    </source>
</reference>
<sequence length="125" mass="14562">MNEKKTSLGLILVSLIFFVMFLYLDTLFLDAREHMMTTYQSDRFLRVYLYEALLSVILIFAHFLAAHVGRTLFVLWGAVMSLLMAGGTVWLFMHFTFEVLLVLTMIHISAWIFGWISRCRGEQQS</sequence>
<evidence type="ECO:0000313" key="2">
    <source>
        <dbReference type="EMBL" id="HIU02698.1"/>
    </source>
</evidence>
<keyword evidence="1" id="KW-0812">Transmembrane</keyword>
<feature type="transmembrane region" description="Helical" evidence="1">
    <location>
        <begin position="44"/>
        <end position="65"/>
    </location>
</feature>
<comment type="caution">
    <text evidence="2">The sequence shown here is derived from an EMBL/GenBank/DDBJ whole genome shotgun (WGS) entry which is preliminary data.</text>
</comment>
<dbReference type="Proteomes" id="UP000824164">
    <property type="component" value="Unassembled WGS sequence"/>
</dbReference>
<gene>
    <name evidence="2" type="ORF">IAB63_05545</name>
</gene>
<dbReference type="EMBL" id="DVLT01000038">
    <property type="protein sequence ID" value="HIU02698.1"/>
    <property type="molecule type" value="Genomic_DNA"/>
</dbReference>
<keyword evidence="1" id="KW-1133">Transmembrane helix</keyword>
<proteinExistence type="predicted"/>
<feature type="transmembrane region" description="Helical" evidence="1">
    <location>
        <begin position="7"/>
        <end position="24"/>
    </location>
</feature>
<protein>
    <submittedName>
        <fullName evidence="2">Uncharacterized protein</fullName>
    </submittedName>
</protein>
<evidence type="ECO:0000313" key="3">
    <source>
        <dbReference type="Proteomes" id="UP000824164"/>
    </source>
</evidence>
<evidence type="ECO:0000256" key="1">
    <source>
        <dbReference type="SAM" id="Phobius"/>
    </source>
</evidence>
<name>A0A9D1HFS0_9FIRM</name>
<dbReference type="AlphaFoldDB" id="A0A9D1HFS0"/>
<organism evidence="2 3">
    <name type="scientific">Candidatus Onthocola gallistercoris</name>
    <dbReference type="NCBI Taxonomy" id="2840876"/>
    <lineage>
        <taxon>Bacteria</taxon>
        <taxon>Bacillati</taxon>
        <taxon>Bacillota</taxon>
        <taxon>Bacilli</taxon>
        <taxon>Candidatus Onthocola</taxon>
    </lineage>
</organism>
<feature type="transmembrane region" description="Helical" evidence="1">
    <location>
        <begin position="72"/>
        <end position="93"/>
    </location>
</feature>
<accession>A0A9D1HFS0</accession>
<reference evidence="2" key="1">
    <citation type="submission" date="2020-10" db="EMBL/GenBank/DDBJ databases">
        <authorList>
            <person name="Gilroy R."/>
        </authorList>
    </citation>
    <scope>NUCLEOTIDE SEQUENCE</scope>
    <source>
        <strain evidence="2">CHK187-14744</strain>
    </source>
</reference>
<feature type="transmembrane region" description="Helical" evidence="1">
    <location>
        <begin position="99"/>
        <end position="116"/>
    </location>
</feature>